<keyword evidence="1" id="KW-0732">Signal</keyword>
<dbReference type="InterPro" id="IPR003848">
    <property type="entry name" value="DUF218"/>
</dbReference>
<proteinExistence type="predicted"/>
<dbReference type="EMBL" id="JAFFZW010000004">
    <property type="protein sequence ID" value="MBP0946198.1"/>
    <property type="molecule type" value="Genomic_DNA"/>
</dbReference>
<dbReference type="CDD" id="cd06259">
    <property type="entry name" value="YdcF-like"/>
    <property type="match status" value="1"/>
</dbReference>
<organism evidence="3 4">
    <name type="scientific">Pseudomonas alliivorans</name>
    <dbReference type="NCBI Taxonomy" id="2810613"/>
    <lineage>
        <taxon>Bacteria</taxon>
        <taxon>Pseudomonadati</taxon>
        <taxon>Pseudomonadota</taxon>
        <taxon>Gammaproteobacteria</taxon>
        <taxon>Pseudomonadales</taxon>
        <taxon>Pseudomonadaceae</taxon>
        <taxon>Pseudomonas</taxon>
    </lineage>
</organism>
<dbReference type="PANTHER" id="PTHR30336">
    <property type="entry name" value="INNER MEMBRANE PROTEIN, PROBABLE PERMEASE"/>
    <property type="match status" value="1"/>
</dbReference>
<dbReference type="Pfam" id="PF02698">
    <property type="entry name" value="DUF218"/>
    <property type="match status" value="1"/>
</dbReference>
<gene>
    <name evidence="3" type="ORF">JTJ32_12750</name>
</gene>
<dbReference type="PANTHER" id="PTHR30336:SF20">
    <property type="entry name" value="DUF218 DOMAIN-CONTAINING PROTEIN"/>
    <property type="match status" value="1"/>
</dbReference>
<accession>A0ABS4C6C8</accession>
<evidence type="ECO:0000256" key="1">
    <source>
        <dbReference type="SAM" id="SignalP"/>
    </source>
</evidence>
<evidence type="ECO:0000313" key="4">
    <source>
        <dbReference type="Proteomes" id="UP000673197"/>
    </source>
</evidence>
<feature type="signal peptide" evidence="1">
    <location>
        <begin position="1"/>
        <end position="21"/>
    </location>
</feature>
<name>A0ABS4C6C8_9PSED</name>
<dbReference type="Gene3D" id="3.40.50.620">
    <property type="entry name" value="HUPs"/>
    <property type="match status" value="1"/>
</dbReference>
<dbReference type="RefSeq" id="WP_210042256.1">
    <property type="nucleotide sequence ID" value="NZ_JAFFZW010000004.1"/>
</dbReference>
<comment type="caution">
    <text evidence="3">The sequence shown here is derived from an EMBL/GenBank/DDBJ whole genome shotgun (WGS) entry which is preliminary data.</text>
</comment>
<feature type="chain" id="PRO_5046347556" evidence="1">
    <location>
        <begin position="22"/>
        <end position="189"/>
    </location>
</feature>
<evidence type="ECO:0000259" key="2">
    <source>
        <dbReference type="Pfam" id="PF02698"/>
    </source>
</evidence>
<keyword evidence="4" id="KW-1185">Reference proteome</keyword>
<dbReference type="Proteomes" id="UP000673197">
    <property type="component" value="Unassembled WGS sequence"/>
</dbReference>
<protein>
    <submittedName>
        <fullName evidence="3">YdcF family protein</fullName>
    </submittedName>
</protein>
<dbReference type="InterPro" id="IPR051599">
    <property type="entry name" value="Cell_Envelope_Assoc"/>
</dbReference>
<dbReference type="InterPro" id="IPR014729">
    <property type="entry name" value="Rossmann-like_a/b/a_fold"/>
</dbReference>
<evidence type="ECO:0000313" key="3">
    <source>
        <dbReference type="EMBL" id="MBP0946198.1"/>
    </source>
</evidence>
<reference evidence="3 4" key="1">
    <citation type="journal article" date="2022" name="Syst. Appl. Microbiol.">
        <title>Pseudomonas alliivorans sp. nov., a plant-pathogenic bacterium isolated from onion foliage in Georgia, USA.</title>
        <authorList>
            <person name="Zhao M."/>
            <person name="Tyson C."/>
            <person name="Chen H.C."/>
            <person name="Paudel S."/>
            <person name="Gitaitis R."/>
            <person name="Kvitko B."/>
            <person name="Dutta B."/>
        </authorList>
    </citation>
    <scope>NUCLEOTIDE SEQUENCE [LARGE SCALE GENOMIC DNA]</scope>
    <source>
        <strain evidence="3 4">20GA0068</strain>
    </source>
</reference>
<sequence length="189" mass="20619">MKLLRTLAISLPMLFMLVAGAIVTEGLSDTAKTSDVAIVLGSQVLPDGVPSERLKARLDRAEALYRQGLVSHIIVSGGTGKEGFSEAAVMADYLVEHGRIARDAILLDEQGNTTRDTAINSAGIMNSQGFTSAVVVTQYFHITRSQYALKQAGVTQVTTAHARYFEWRDLYSIAREVVALPAYWWTART</sequence>
<feature type="domain" description="DUF218" evidence="2">
    <location>
        <begin position="35"/>
        <end position="165"/>
    </location>
</feature>